<dbReference type="Pfam" id="PF02021">
    <property type="entry name" value="UPF0102"/>
    <property type="match status" value="1"/>
</dbReference>
<dbReference type="InterPro" id="IPR011856">
    <property type="entry name" value="tRNA_endonuc-like_dom_sf"/>
</dbReference>
<name>A0A1W1C121_9ZZZZ</name>
<dbReference type="AlphaFoldDB" id="A0A1W1C121"/>
<dbReference type="PANTHER" id="PTHR34039:SF1">
    <property type="entry name" value="UPF0102 PROTEIN YRAN"/>
    <property type="match status" value="1"/>
</dbReference>
<dbReference type="PANTHER" id="PTHR34039">
    <property type="entry name" value="UPF0102 PROTEIN YRAN"/>
    <property type="match status" value="1"/>
</dbReference>
<dbReference type="HAMAP" id="MF_00048">
    <property type="entry name" value="UPF0102"/>
    <property type="match status" value="1"/>
</dbReference>
<reference evidence="1" key="1">
    <citation type="submission" date="2016-10" db="EMBL/GenBank/DDBJ databases">
        <authorList>
            <person name="de Groot N.N."/>
        </authorList>
    </citation>
    <scope>NUCLEOTIDE SEQUENCE</scope>
</reference>
<sequence length="116" mass="13404">MAYERGMLKQFGDEAETIGTKYLEDLGYSIIERNFYARKLGEIDIIAKRDGILHFIEVKSANADFDPIYNLTPRKLKRVIDSTHYYLKSKNLDVEFSIDALIIRQGSVELIENITI</sequence>
<dbReference type="NCBIfam" id="NF009152">
    <property type="entry name" value="PRK12497.2-4"/>
    <property type="match status" value="1"/>
</dbReference>
<dbReference type="Gene3D" id="3.40.1350.10">
    <property type="match status" value="1"/>
</dbReference>
<proteinExistence type="inferred from homology"/>
<dbReference type="SUPFAM" id="SSF52980">
    <property type="entry name" value="Restriction endonuclease-like"/>
    <property type="match status" value="1"/>
</dbReference>
<accession>A0A1W1C121</accession>
<dbReference type="InterPro" id="IPR003509">
    <property type="entry name" value="UPF0102_YraN-like"/>
</dbReference>
<gene>
    <name evidence="1" type="ORF">MNB_SV-6-1165</name>
</gene>
<organism evidence="1">
    <name type="scientific">hydrothermal vent metagenome</name>
    <dbReference type="NCBI Taxonomy" id="652676"/>
    <lineage>
        <taxon>unclassified sequences</taxon>
        <taxon>metagenomes</taxon>
        <taxon>ecological metagenomes</taxon>
    </lineage>
</organism>
<protein>
    <submittedName>
        <fullName evidence="1">Uncharacterized protein</fullName>
    </submittedName>
</protein>
<dbReference type="InterPro" id="IPR011335">
    <property type="entry name" value="Restrct_endonuc-II-like"/>
</dbReference>
<dbReference type="GO" id="GO:0003676">
    <property type="term" value="F:nucleic acid binding"/>
    <property type="evidence" value="ECO:0007669"/>
    <property type="project" value="InterPro"/>
</dbReference>
<evidence type="ECO:0000313" key="1">
    <source>
        <dbReference type="EMBL" id="SFV59530.1"/>
    </source>
</evidence>
<dbReference type="EMBL" id="FPHC01000052">
    <property type="protein sequence ID" value="SFV59530.1"/>
    <property type="molecule type" value="Genomic_DNA"/>
</dbReference>